<dbReference type="PANTHER" id="PTHR35889:SF3">
    <property type="entry name" value="F-BOX DOMAIN-CONTAINING PROTEIN"/>
    <property type="match status" value="1"/>
</dbReference>
<dbReference type="Pfam" id="PF09990">
    <property type="entry name" value="DUF2231"/>
    <property type="match status" value="1"/>
</dbReference>
<evidence type="ECO:0000313" key="5">
    <source>
        <dbReference type="EMBL" id="TXN37257.1"/>
    </source>
</evidence>
<evidence type="ECO:0000259" key="3">
    <source>
        <dbReference type="Pfam" id="PF09990"/>
    </source>
</evidence>
<dbReference type="EMBL" id="VRUR01000001">
    <property type="protein sequence ID" value="TXN37257.1"/>
    <property type="molecule type" value="Genomic_DNA"/>
</dbReference>
<accession>A0A5C8V6B4</accession>
<keyword evidence="1" id="KW-1133">Transmembrane helix</keyword>
<feature type="transmembrane region" description="Helical" evidence="1">
    <location>
        <begin position="6"/>
        <end position="28"/>
    </location>
</feature>
<dbReference type="PANTHER" id="PTHR35889">
    <property type="entry name" value="CYCLOINULO-OLIGOSACCHARIDE FRUCTANOTRANSFERASE-RELATED"/>
    <property type="match status" value="1"/>
</dbReference>
<dbReference type="InterPro" id="IPR011429">
    <property type="entry name" value="Cyt_c_Planctomycete-type"/>
</dbReference>
<dbReference type="SUPFAM" id="SSF49785">
    <property type="entry name" value="Galactose-binding domain-like"/>
    <property type="match status" value="1"/>
</dbReference>
<keyword evidence="1" id="KW-0472">Membrane</keyword>
<evidence type="ECO:0000256" key="1">
    <source>
        <dbReference type="SAM" id="Phobius"/>
    </source>
</evidence>
<feature type="domain" description="GH29D-like beta-sandwich" evidence="4">
    <location>
        <begin position="459"/>
        <end position="518"/>
    </location>
</feature>
<dbReference type="Gene3D" id="2.60.120.260">
    <property type="entry name" value="Galactose-binding domain-like"/>
    <property type="match status" value="1"/>
</dbReference>
<organism evidence="5 6">
    <name type="scientific">Flagellimonas hymeniacidonis</name>
    <dbReference type="NCBI Taxonomy" id="2603628"/>
    <lineage>
        <taxon>Bacteria</taxon>
        <taxon>Pseudomonadati</taxon>
        <taxon>Bacteroidota</taxon>
        <taxon>Flavobacteriia</taxon>
        <taxon>Flavobacteriales</taxon>
        <taxon>Flavobacteriaceae</taxon>
        <taxon>Flagellimonas</taxon>
    </lineage>
</organism>
<feature type="domain" description="DUF2231" evidence="3">
    <location>
        <begin position="5"/>
        <end position="126"/>
    </location>
</feature>
<evidence type="ECO:0000259" key="2">
    <source>
        <dbReference type="Pfam" id="PF07635"/>
    </source>
</evidence>
<dbReference type="InterPro" id="IPR032675">
    <property type="entry name" value="LRR_dom_sf"/>
</dbReference>
<feature type="transmembrane region" description="Helical" evidence="1">
    <location>
        <begin position="40"/>
        <end position="61"/>
    </location>
</feature>
<dbReference type="Pfam" id="PF13290">
    <property type="entry name" value="CHB_HEX_C_1"/>
    <property type="match status" value="1"/>
</dbReference>
<proteinExistence type="predicted"/>
<feature type="transmembrane region" description="Helical" evidence="1">
    <location>
        <begin position="73"/>
        <end position="92"/>
    </location>
</feature>
<comment type="caution">
    <text evidence="5">The sequence shown here is derived from an EMBL/GenBank/DDBJ whole genome shotgun (WGS) entry which is preliminary data.</text>
</comment>
<dbReference type="InterPro" id="IPR059177">
    <property type="entry name" value="GH29D-like_dom"/>
</dbReference>
<dbReference type="Proteomes" id="UP000321456">
    <property type="component" value="Unassembled WGS sequence"/>
</dbReference>
<sequence length="681" mass="76425">MQLGNLHPLFVHLPIGILVLAFLMEIYYYRKPEPKDNGTVLFALGIGALSALFSIASGWLLGDNGGYDEELLFRHKWIAIAFSVGALGLFFLKKSEKQLARKAYFPVFAVVLVLLTLTGHFGGSLTHGEDFLFEEAYEEPIIEDVDKAVVFADIVQPILNRKCVSCHNDGKAKGGLLLTSEKELLAGGDSGSLLDSLKAEESSLLMHRIHMPLEEKEHMPPKGKVQLTPEEIMLLEWWMKNENCFECLTESLPINKKLESVLASLEKDTSPRALIAENVDDVPEEYLALLNQNKMSAQLVSEEMPLLAVNFLQRKDLTVADFEILKEYKDNVVEMNLGYTNLDDELAKQLKQFKNLTKLQLQQTKITNAVTQLFKNFEFLESLNLFGSELDDSSLAAFSSLPHLKKLYVWQTKMTKDGLSEFRNKNALIAVQSQIADSVFAASTLSPPVILADKEIFIDSVKVSLEQYFEGAKIFYTTENSKKDTIAKEYISPFYISETSVLKAYTTLEGWESSEVSTEDFLKSRVEVSKVSLAKSPHPKYSGKGGKTLMDLKRGTTNFVDGNWIGYENQHMTATIEFKNQTTVSNISVGSLSIPNDWIFFPTGYTIWGSVDGNNFTKIKTVKLPIQKPSVIIERKAYNIDFDPIALKKVRLLVESPLKNPDWHAVPGGNSFIFVDELVFN</sequence>
<gene>
    <name evidence="5" type="ORF">FVB32_02930</name>
</gene>
<evidence type="ECO:0000313" key="6">
    <source>
        <dbReference type="Proteomes" id="UP000321456"/>
    </source>
</evidence>
<dbReference type="RefSeq" id="WP_147741088.1">
    <property type="nucleotide sequence ID" value="NZ_VRUR01000001.1"/>
</dbReference>
<dbReference type="InterPro" id="IPR008979">
    <property type="entry name" value="Galactose-bd-like_sf"/>
</dbReference>
<keyword evidence="6" id="KW-1185">Reference proteome</keyword>
<dbReference type="InterPro" id="IPR019251">
    <property type="entry name" value="DUF2231_TM"/>
</dbReference>
<name>A0A5C8V6B4_9FLAO</name>
<keyword evidence="1" id="KW-0812">Transmembrane</keyword>
<dbReference type="Pfam" id="PF07635">
    <property type="entry name" value="PSCyt1"/>
    <property type="match status" value="1"/>
</dbReference>
<dbReference type="AlphaFoldDB" id="A0A5C8V6B4"/>
<dbReference type="SUPFAM" id="SSF52047">
    <property type="entry name" value="RNI-like"/>
    <property type="match status" value="1"/>
</dbReference>
<feature type="transmembrane region" description="Helical" evidence="1">
    <location>
        <begin position="104"/>
        <end position="123"/>
    </location>
</feature>
<protein>
    <submittedName>
        <fullName evidence="5">Uncharacterized protein</fullName>
    </submittedName>
</protein>
<reference evidence="5 6" key="1">
    <citation type="submission" date="2019-08" db="EMBL/GenBank/DDBJ databases">
        <title>Professor.</title>
        <authorList>
            <person name="Park J.S."/>
        </authorList>
    </citation>
    <scope>NUCLEOTIDE SEQUENCE [LARGE SCALE GENOMIC DNA]</scope>
    <source>
        <strain evidence="5 6">176CP5-101</strain>
    </source>
</reference>
<feature type="domain" description="Cytochrome C Planctomycete-type" evidence="2">
    <location>
        <begin position="163"/>
        <end position="223"/>
    </location>
</feature>
<dbReference type="Gene3D" id="3.80.10.10">
    <property type="entry name" value="Ribonuclease Inhibitor"/>
    <property type="match status" value="1"/>
</dbReference>
<evidence type="ECO:0000259" key="4">
    <source>
        <dbReference type="Pfam" id="PF13290"/>
    </source>
</evidence>